<reference evidence="9" key="1">
    <citation type="journal article" date="2019" name="Int. J. Syst. Evol. Microbiol.">
        <title>The Global Catalogue of Microorganisms (GCM) 10K type strain sequencing project: providing services to taxonomists for standard genome sequencing and annotation.</title>
        <authorList>
            <consortium name="The Broad Institute Genomics Platform"/>
            <consortium name="The Broad Institute Genome Sequencing Center for Infectious Disease"/>
            <person name="Wu L."/>
            <person name="Ma J."/>
        </authorList>
    </citation>
    <scope>NUCLEOTIDE SEQUENCE [LARGE SCALE GENOMIC DNA]</scope>
    <source>
        <strain evidence="9">KCTC 5701</strain>
    </source>
</reference>
<dbReference type="Gene3D" id="1.10.1740.10">
    <property type="match status" value="1"/>
</dbReference>
<dbReference type="InterPro" id="IPR036388">
    <property type="entry name" value="WH-like_DNA-bd_sf"/>
</dbReference>
<evidence type="ECO:0000313" key="9">
    <source>
        <dbReference type="Proteomes" id="UP001596065"/>
    </source>
</evidence>
<dbReference type="InterPro" id="IPR013325">
    <property type="entry name" value="RNA_pol_sigma_r2"/>
</dbReference>
<dbReference type="SUPFAM" id="SSF88946">
    <property type="entry name" value="Sigma2 domain of RNA polymerase sigma factors"/>
    <property type="match status" value="1"/>
</dbReference>
<gene>
    <name evidence="8" type="ORF">ACFP3J_10005</name>
</gene>
<feature type="domain" description="RNA polymerase sigma-70 region 2" evidence="6">
    <location>
        <begin position="37"/>
        <end position="105"/>
    </location>
</feature>
<dbReference type="Pfam" id="PF04542">
    <property type="entry name" value="Sigma70_r2"/>
    <property type="match status" value="1"/>
</dbReference>
<organism evidence="8 9">
    <name type="scientific">Streptomyces nogalater</name>
    <dbReference type="NCBI Taxonomy" id="38314"/>
    <lineage>
        <taxon>Bacteria</taxon>
        <taxon>Bacillati</taxon>
        <taxon>Actinomycetota</taxon>
        <taxon>Actinomycetes</taxon>
        <taxon>Kitasatosporales</taxon>
        <taxon>Streptomycetaceae</taxon>
        <taxon>Streptomyces</taxon>
    </lineage>
</organism>
<dbReference type="Proteomes" id="UP001596065">
    <property type="component" value="Unassembled WGS sequence"/>
</dbReference>
<evidence type="ECO:0000259" key="7">
    <source>
        <dbReference type="Pfam" id="PF04545"/>
    </source>
</evidence>
<keyword evidence="3" id="KW-0731">Sigma factor</keyword>
<keyword evidence="9" id="KW-1185">Reference proteome</keyword>
<feature type="domain" description="RNA polymerase sigma-70 region 4" evidence="7">
    <location>
        <begin position="137"/>
        <end position="185"/>
    </location>
</feature>
<dbReference type="PANTHER" id="PTHR43133:SF52">
    <property type="entry name" value="ECF RNA POLYMERASE SIGMA FACTOR SIGL"/>
    <property type="match status" value="1"/>
</dbReference>
<sequence length="195" mass="21352">MNTQQTSVLTAEHVASTIPGPATPRAAASTDQFVRELYAEHGTALLAYAARGLGNDHHRAQDLVQETAVRAWRHGPSLTLSADGIRPWLFRVLRNLVIDEHRARAARPDVLHELDDAVMPVGDGTDRALTVQVVREALTDLTAQQREILHHTYFRGLSVNQVSELLGIPPGTAKSRTFYAMRALQRALAARGVLG</sequence>
<dbReference type="SUPFAM" id="SSF88659">
    <property type="entry name" value="Sigma3 and sigma4 domains of RNA polymerase sigma factors"/>
    <property type="match status" value="1"/>
</dbReference>
<dbReference type="InterPro" id="IPR007630">
    <property type="entry name" value="RNA_pol_sigma70_r4"/>
</dbReference>
<evidence type="ECO:0000256" key="1">
    <source>
        <dbReference type="ARBA" id="ARBA00010641"/>
    </source>
</evidence>
<dbReference type="CDD" id="cd06171">
    <property type="entry name" value="Sigma70_r4"/>
    <property type="match status" value="1"/>
</dbReference>
<comment type="similarity">
    <text evidence="1">Belongs to the sigma-70 factor family. ECF subfamily.</text>
</comment>
<dbReference type="InterPro" id="IPR013324">
    <property type="entry name" value="RNA_pol_sigma_r3/r4-like"/>
</dbReference>
<protein>
    <submittedName>
        <fullName evidence="8">Sigma-70 family RNA polymerase sigma factor</fullName>
    </submittedName>
</protein>
<keyword evidence="2" id="KW-0805">Transcription regulation</keyword>
<dbReference type="InterPro" id="IPR007627">
    <property type="entry name" value="RNA_pol_sigma70_r2"/>
</dbReference>
<accession>A0ABW0WGC1</accession>
<dbReference type="Gene3D" id="1.10.10.10">
    <property type="entry name" value="Winged helix-like DNA-binding domain superfamily/Winged helix DNA-binding domain"/>
    <property type="match status" value="1"/>
</dbReference>
<evidence type="ECO:0000256" key="3">
    <source>
        <dbReference type="ARBA" id="ARBA00023082"/>
    </source>
</evidence>
<dbReference type="RefSeq" id="WP_344347570.1">
    <property type="nucleotide sequence ID" value="NZ_BAAASM010000010.1"/>
</dbReference>
<keyword evidence="5" id="KW-0804">Transcription</keyword>
<name>A0ABW0WGC1_STRNO</name>
<evidence type="ECO:0000259" key="6">
    <source>
        <dbReference type="Pfam" id="PF04542"/>
    </source>
</evidence>
<dbReference type="NCBIfam" id="TIGR02937">
    <property type="entry name" value="sigma70-ECF"/>
    <property type="match status" value="1"/>
</dbReference>
<dbReference type="EMBL" id="JBHSOE010000012">
    <property type="protein sequence ID" value="MFC5655819.1"/>
    <property type="molecule type" value="Genomic_DNA"/>
</dbReference>
<evidence type="ECO:0000256" key="5">
    <source>
        <dbReference type="ARBA" id="ARBA00023163"/>
    </source>
</evidence>
<keyword evidence="4" id="KW-0238">DNA-binding</keyword>
<dbReference type="InterPro" id="IPR039425">
    <property type="entry name" value="RNA_pol_sigma-70-like"/>
</dbReference>
<dbReference type="Pfam" id="PF04545">
    <property type="entry name" value="Sigma70_r4"/>
    <property type="match status" value="1"/>
</dbReference>
<evidence type="ECO:0000313" key="8">
    <source>
        <dbReference type="EMBL" id="MFC5655819.1"/>
    </source>
</evidence>
<evidence type="ECO:0000256" key="2">
    <source>
        <dbReference type="ARBA" id="ARBA00023015"/>
    </source>
</evidence>
<evidence type="ECO:0000256" key="4">
    <source>
        <dbReference type="ARBA" id="ARBA00023125"/>
    </source>
</evidence>
<proteinExistence type="inferred from homology"/>
<dbReference type="InterPro" id="IPR014284">
    <property type="entry name" value="RNA_pol_sigma-70_dom"/>
</dbReference>
<comment type="caution">
    <text evidence="8">The sequence shown here is derived from an EMBL/GenBank/DDBJ whole genome shotgun (WGS) entry which is preliminary data.</text>
</comment>
<dbReference type="PANTHER" id="PTHR43133">
    <property type="entry name" value="RNA POLYMERASE ECF-TYPE SIGMA FACTO"/>
    <property type="match status" value="1"/>
</dbReference>